<protein>
    <submittedName>
        <fullName evidence="2">Uncharacterized protein</fullName>
    </submittedName>
</protein>
<evidence type="ECO:0000313" key="3">
    <source>
        <dbReference type="Proteomes" id="UP001300763"/>
    </source>
</evidence>
<evidence type="ECO:0000313" key="2">
    <source>
        <dbReference type="EMBL" id="MDD7965484.1"/>
    </source>
</evidence>
<name>A0ABT5SRS2_9PSEU</name>
<feature type="compositionally biased region" description="Basic and acidic residues" evidence="1">
    <location>
        <begin position="31"/>
        <end position="40"/>
    </location>
</feature>
<sequence length="59" mass="6464">MAVHIGELRTEIVTPDPITGPGAVAAPGQDPESHRDRARDEARRVRWLVCRVAAEGFDD</sequence>
<comment type="caution">
    <text evidence="2">The sequence shown here is derived from an EMBL/GenBank/DDBJ whole genome shotgun (WGS) entry which is preliminary data.</text>
</comment>
<dbReference type="RefSeq" id="WP_274200024.1">
    <property type="nucleotide sequence ID" value="NZ_JAQZAO010000003.1"/>
</dbReference>
<gene>
    <name evidence="2" type="ORF">PGB27_08980</name>
</gene>
<feature type="compositionally biased region" description="Basic and acidic residues" evidence="1">
    <location>
        <begin position="1"/>
        <end position="10"/>
    </location>
</feature>
<organism evidence="2 3">
    <name type="scientific">Actinomycetospora lemnae</name>
    <dbReference type="NCBI Taxonomy" id="3019891"/>
    <lineage>
        <taxon>Bacteria</taxon>
        <taxon>Bacillati</taxon>
        <taxon>Actinomycetota</taxon>
        <taxon>Actinomycetes</taxon>
        <taxon>Pseudonocardiales</taxon>
        <taxon>Pseudonocardiaceae</taxon>
        <taxon>Actinomycetospora</taxon>
    </lineage>
</organism>
<accession>A0ABT5SRS2</accession>
<dbReference type="Proteomes" id="UP001300763">
    <property type="component" value="Unassembled WGS sequence"/>
</dbReference>
<proteinExistence type="predicted"/>
<evidence type="ECO:0000256" key="1">
    <source>
        <dbReference type="SAM" id="MobiDB-lite"/>
    </source>
</evidence>
<reference evidence="2 3" key="1">
    <citation type="submission" date="2023-02" db="EMBL/GenBank/DDBJ databases">
        <title>Genome sequencing required for Actinomycetospora new species description.</title>
        <authorList>
            <person name="Saimee Y."/>
            <person name="Duangmal K."/>
        </authorList>
    </citation>
    <scope>NUCLEOTIDE SEQUENCE [LARGE SCALE GENOMIC DNA]</scope>
    <source>
        <strain evidence="2 3">DW7H6</strain>
    </source>
</reference>
<feature type="region of interest" description="Disordered" evidence="1">
    <location>
        <begin position="1"/>
        <end position="40"/>
    </location>
</feature>
<keyword evidence="3" id="KW-1185">Reference proteome</keyword>
<dbReference type="EMBL" id="JAQZAO010000003">
    <property type="protein sequence ID" value="MDD7965484.1"/>
    <property type="molecule type" value="Genomic_DNA"/>
</dbReference>